<keyword evidence="6 10" id="KW-0547">Nucleotide-binding</keyword>
<evidence type="ECO:0000256" key="1">
    <source>
        <dbReference type="ARBA" id="ARBA00009776"/>
    </source>
</evidence>
<evidence type="ECO:0000256" key="3">
    <source>
        <dbReference type="ARBA" id="ARBA00017144"/>
    </source>
</evidence>
<dbReference type="GO" id="GO:0005829">
    <property type="term" value="C:cytosol"/>
    <property type="evidence" value="ECO:0007669"/>
    <property type="project" value="TreeGrafter"/>
</dbReference>
<name>A0A9D1N5E1_9FIRM</name>
<evidence type="ECO:0000313" key="13">
    <source>
        <dbReference type="Proteomes" id="UP000824128"/>
    </source>
</evidence>
<dbReference type="InterPro" id="IPR027417">
    <property type="entry name" value="P-loop_NTPase"/>
</dbReference>
<gene>
    <name evidence="10" type="primary">tmk</name>
    <name evidence="12" type="ORF">IAD24_07880</name>
</gene>
<evidence type="ECO:0000256" key="7">
    <source>
        <dbReference type="ARBA" id="ARBA00022777"/>
    </source>
</evidence>
<proteinExistence type="inferred from homology"/>
<dbReference type="Gene3D" id="3.40.50.300">
    <property type="entry name" value="P-loop containing nucleotide triphosphate hydrolases"/>
    <property type="match status" value="1"/>
</dbReference>
<dbReference type="InterPro" id="IPR039430">
    <property type="entry name" value="Thymidylate_kin-like_dom"/>
</dbReference>
<dbReference type="PANTHER" id="PTHR10344:SF4">
    <property type="entry name" value="UMP-CMP KINASE 2, MITOCHONDRIAL"/>
    <property type="match status" value="1"/>
</dbReference>
<evidence type="ECO:0000259" key="11">
    <source>
        <dbReference type="Pfam" id="PF02223"/>
    </source>
</evidence>
<dbReference type="GO" id="GO:0006227">
    <property type="term" value="P:dUDP biosynthetic process"/>
    <property type="evidence" value="ECO:0007669"/>
    <property type="project" value="TreeGrafter"/>
</dbReference>
<comment type="similarity">
    <text evidence="1 10">Belongs to the thymidylate kinase family.</text>
</comment>
<protein>
    <recommendedName>
        <fullName evidence="3 10">Thymidylate kinase</fullName>
        <ecNumber evidence="2 10">2.7.4.9</ecNumber>
    </recommendedName>
    <alternativeName>
        <fullName evidence="10">dTMP kinase</fullName>
    </alternativeName>
</protein>
<dbReference type="SUPFAM" id="SSF52540">
    <property type="entry name" value="P-loop containing nucleoside triphosphate hydrolases"/>
    <property type="match status" value="1"/>
</dbReference>
<evidence type="ECO:0000256" key="6">
    <source>
        <dbReference type="ARBA" id="ARBA00022741"/>
    </source>
</evidence>
<evidence type="ECO:0000256" key="8">
    <source>
        <dbReference type="ARBA" id="ARBA00022840"/>
    </source>
</evidence>
<evidence type="ECO:0000256" key="4">
    <source>
        <dbReference type="ARBA" id="ARBA00022679"/>
    </source>
</evidence>
<keyword evidence="8 10" id="KW-0067">ATP-binding</keyword>
<dbReference type="Proteomes" id="UP000824128">
    <property type="component" value="Unassembled WGS sequence"/>
</dbReference>
<evidence type="ECO:0000256" key="2">
    <source>
        <dbReference type="ARBA" id="ARBA00012980"/>
    </source>
</evidence>
<dbReference type="PANTHER" id="PTHR10344">
    <property type="entry name" value="THYMIDYLATE KINASE"/>
    <property type="match status" value="1"/>
</dbReference>
<comment type="caution">
    <text evidence="10">Lacks conserved residue(s) required for the propagation of feature annotation.</text>
</comment>
<reference evidence="12" key="2">
    <citation type="journal article" date="2021" name="PeerJ">
        <title>Extensive microbial diversity within the chicken gut microbiome revealed by metagenomics and culture.</title>
        <authorList>
            <person name="Gilroy R."/>
            <person name="Ravi A."/>
            <person name="Getino M."/>
            <person name="Pursley I."/>
            <person name="Horton D.L."/>
            <person name="Alikhan N.F."/>
            <person name="Baker D."/>
            <person name="Gharbi K."/>
            <person name="Hall N."/>
            <person name="Watson M."/>
            <person name="Adriaenssens E.M."/>
            <person name="Foster-Nyarko E."/>
            <person name="Jarju S."/>
            <person name="Secka A."/>
            <person name="Antonio M."/>
            <person name="Oren A."/>
            <person name="Chaudhuri R.R."/>
            <person name="La Ragione R."/>
            <person name="Hildebrand F."/>
            <person name="Pallen M.J."/>
        </authorList>
    </citation>
    <scope>NUCLEOTIDE SEQUENCE</scope>
    <source>
        <strain evidence="12">ChiGjej2B2-16831</strain>
    </source>
</reference>
<dbReference type="EC" id="2.7.4.9" evidence="2 10"/>
<evidence type="ECO:0000313" key="12">
    <source>
        <dbReference type="EMBL" id="HIU95059.1"/>
    </source>
</evidence>
<dbReference type="GO" id="GO:0006235">
    <property type="term" value="P:dTTP biosynthetic process"/>
    <property type="evidence" value="ECO:0007669"/>
    <property type="project" value="UniProtKB-UniRule"/>
</dbReference>
<sequence>MAVIVAFEGIDGTGKGTQMERAAGRLAAAGLSVARLSFPVYESFFGGEVGKLLTGSEGVRADAVDGKSMALWFALDRFEALRGFDPACCDVLLINRYVLSNAVYQSIRDCDAGRPDLLDFVLTLEHEHFGLPRPDAYLLFDMDLAQAAGNVDKKGYRGYVGQGRDIYESIPAIQRRAREKYLAYAARLPNVRVIPCMRGGRLESIETIGARVDAALAEMGLPAAGKEDA</sequence>
<dbReference type="GO" id="GO:0006233">
    <property type="term" value="P:dTDP biosynthetic process"/>
    <property type="evidence" value="ECO:0007669"/>
    <property type="project" value="InterPro"/>
</dbReference>
<reference evidence="12" key="1">
    <citation type="submission" date="2020-10" db="EMBL/GenBank/DDBJ databases">
        <authorList>
            <person name="Gilroy R."/>
        </authorList>
    </citation>
    <scope>NUCLEOTIDE SEQUENCE</scope>
    <source>
        <strain evidence="12">ChiGjej2B2-16831</strain>
    </source>
</reference>
<comment type="catalytic activity">
    <reaction evidence="9 10">
        <text>dTMP + ATP = dTDP + ADP</text>
        <dbReference type="Rhea" id="RHEA:13517"/>
        <dbReference type="ChEBI" id="CHEBI:30616"/>
        <dbReference type="ChEBI" id="CHEBI:58369"/>
        <dbReference type="ChEBI" id="CHEBI:63528"/>
        <dbReference type="ChEBI" id="CHEBI:456216"/>
        <dbReference type="EC" id="2.7.4.9"/>
    </reaction>
</comment>
<dbReference type="EMBL" id="DVNZ01000253">
    <property type="protein sequence ID" value="HIU95059.1"/>
    <property type="molecule type" value="Genomic_DNA"/>
</dbReference>
<keyword evidence="4 10" id="KW-0808">Transferase</keyword>
<dbReference type="GO" id="GO:0004798">
    <property type="term" value="F:dTMP kinase activity"/>
    <property type="evidence" value="ECO:0007669"/>
    <property type="project" value="UniProtKB-UniRule"/>
</dbReference>
<evidence type="ECO:0000256" key="9">
    <source>
        <dbReference type="ARBA" id="ARBA00048743"/>
    </source>
</evidence>
<dbReference type="InterPro" id="IPR018094">
    <property type="entry name" value="Thymidylate_kinase"/>
</dbReference>
<evidence type="ECO:0000256" key="5">
    <source>
        <dbReference type="ARBA" id="ARBA00022727"/>
    </source>
</evidence>
<comment type="caution">
    <text evidence="12">The sequence shown here is derived from an EMBL/GenBank/DDBJ whole genome shotgun (WGS) entry which is preliminary data.</text>
</comment>
<evidence type="ECO:0000256" key="10">
    <source>
        <dbReference type="HAMAP-Rule" id="MF_00165"/>
    </source>
</evidence>
<keyword evidence="5 10" id="KW-0545">Nucleotide biosynthesis</keyword>
<comment type="function">
    <text evidence="10">Phosphorylation of dTMP to form dTDP in both de novo and salvage pathways of dTTP synthesis.</text>
</comment>
<dbReference type="AlphaFoldDB" id="A0A9D1N5E1"/>
<organism evidence="12 13">
    <name type="scientific">Candidatus Aphodomorpha intestinavium</name>
    <dbReference type="NCBI Taxonomy" id="2840672"/>
    <lineage>
        <taxon>Bacteria</taxon>
        <taxon>Bacillati</taxon>
        <taxon>Bacillota</taxon>
        <taxon>Clostridia</taxon>
        <taxon>Eubacteriales</taxon>
        <taxon>Candidatus Aphodomorpha</taxon>
    </lineage>
</organism>
<dbReference type="Pfam" id="PF02223">
    <property type="entry name" value="Thymidylate_kin"/>
    <property type="match status" value="1"/>
</dbReference>
<feature type="domain" description="Thymidylate kinase-like" evidence="11">
    <location>
        <begin position="7"/>
        <end position="186"/>
    </location>
</feature>
<keyword evidence="7 10" id="KW-0418">Kinase</keyword>
<accession>A0A9D1N5E1</accession>
<dbReference type="GO" id="GO:0005524">
    <property type="term" value="F:ATP binding"/>
    <property type="evidence" value="ECO:0007669"/>
    <property type="project" value="UniProtKB-UniRule"/>
</dbReference>
<dbReference type="HAMAP" id="MF_00165">
    <property type="entry name" value="Thymidylate_kinase"/>
    <property type="match status" value="1"/>
</dbReference>